<dbReference type="Proteomes" id="UP000292627">
    <property type="component" value="Unassembled WGS sequence"/>
</dbReference>
<feature type="transmembrane region" description="Helical" evidence="5">
    <location>
        <begin position="276"/>
        <end position="298"/>
    </location>
</feature>
<evidence type="ECO:0000256" key="4">
    <source>
        <dbReference type="ARBA" id="ARBA00023136"/>
    </source>
</evidence>
<dbReference type="Pfam" id="PF12698">
    <property type="entry name" value="ABC2_membrane_3"/>
    <property type="match status" value="1"/>
</dbReference>
<feature type="transmembrane region" description="Helical" evidence="5">
    <location>
        <begin position="310"/>
        <end position="327"/>
    </location>
</feature>
<dbReference type="PANTHER" id="PTHR43471:SF3">
    <property type="entry name" value="ABC TRANSPORTER PERMEASE PROTEIN NATB"/>
    <property type="match status" value="1"/>
</dbReference>
<protein>
    <submittedName>
        <fullName evidence="7">ABC transporter permease</fullName>
    </submittedName>
</protein>
<sequence>MNSLKTLWLVMRKELLDFFRDRRTVALSLLLSPVLVPVLLIGLFTLTENRIRDLTDKPLELPVIGKQHAPNLIAWLEGQNVTVVDPPADVAAAIAEQKADVILRIGQDYGEKWRKSEPAPVEILSDSTRQNAEVPVKRVQALLRAYNSQVGALRLLARGVSPAAAAPLQISDTDMASEEAKRGRLVGVLLPYLLILSAFIGGAYLIMDGTAGERERQSLEPLLATPAPRGAVVSGKVAAACAVALLSLALTLLMFKVTAVVSPTVGRQMAVSFSTIALLLLILMPMVFIGTTLLTYLSATAKSMKEAQSHMSWLMLLPMLPSIVLMVNPVKTQLWQFAVPFLAQNQLILKVVRGEVVSPAQWGIYLGASFALAGLMWFLAVRRYRGEQLAISG</sequence>
<gene>
    <name evidence="7" type="ORF">EA660_10815</name>
</gene>
<dbReference type="AlphaFoldDB" id="A0A4Q8LBZ4"/>
<feature type="domain" description="ABC-2 type transporter transmembrane" evidence="6">
    <location>
        <begin position="31"/>
        <end position="378"/>
    </location>
</feature>
<evidence type="ECO:0000259" key="6">
    <source>
        <dbReference type="Pfam" id="PF12698"/>
    </source>
</evidence>
<keyword evidence="3 5" id="KW-1133">Transmembrane helix</keyword>
<comment type="subcellular location">
    <subcellularLocation>
        <location evidence="1">Membrane</location>
        <topology evidence="1">Multi-pass membrane protein</topology>
    </subcellularLocation>
</comment>
<dbReference type="GO" id="GO:0016020">
    <property type="term" value="C:membrane"/>
    <property type="evidence" value="ECO:0007669"/>
    <property type="project" value="UniProtKB-SubCell"/>
</dbReference>
<comment type="caution">
    <text evidence="7">The sequence shown here is derived from an EMBL/GenBank/DDBJ whole genome shotgun (WGS) entry which is preliminary data.</text>
</comment>
<evidence type="ECO:0000256" key="2">
    <source>
        <dbReference type="ARBA" id="ARBA00022692"/>
    </source>
</evidence>
<dbReference type="PANTHER" id="PTHR43471">
    <property type="entry name" value="ABC TRANSPORTER PERMEASE"/>
    <property type="match status" value="1"/>
</dbReference>
<feature type="transmembrane region" description="Helical" evidence="5">
    <location>
        <begin position="237"/>
        <end position="255"/>
    </location>
</feature>
<accession>A0A4Q8LBZ4</accession>
<dbReference type="RefSeq" id="WP_130551517.1">
    <property type="nucleotide sequence ID" value="NZ_SHMC01000003.1"/>
</dbReference>
<evidence type="ECO:0000313" key="8">
    <source>
        <dbReference type="Proteomes" id="UP000292627"/>
    </source>
</evidence>
<name>A0A4Q8LBZ4_9GAMM</name>
<dbReference type="EMBL" id="SHMC01000003">
    <property type="protein sequence ID" value="TAA25904.1"/>
    <property type="molecule type" value="Genomic_DNA"/>
</dbReference>
<evidence type="ECO:0000256" key="3">
    <source>
        <dbReference type="ARBA" id="ARBA00022989"/>
    </source>
</evidence>
<reference evidence="7 8" key="1">
    <citation type="submission" date="2019-02" db="EMBL/GenBank/DDBJ databases">
        <title>WGS of Pseudoxanthomonas species novum from clinical isolates.</title>
        <authorList>
            <person name="Bernier A.-M."/>
            <person name="Bernard K."/>
            <person name="Vachon A."/>
        </authorList>
    </citation>
    <scope>NUCLEOTIDE SEQUENCE [LARGE SCALE GENOMIC DNA]</scope>
    <source>
        <strain evidence="7 8">NML171200</strain>
    </source>
</reference>
<evidence type="ECO:0000256" key="5">
    <source>
        <dbReference type="SAM" id="Phobius"/>
    </source>
</evidence>
<evidence type="ECO:0000256" key="1">
    <source>
        <dbReference type="ARBA" id="ARBA00004141"/>
    </source>
</evidence>
<keyword evidence="2 5" id="KW-0812">Transmembrane</keyword>
<proteinExistence type="predicted"/>
<dbReference type="InterPro" id="IPR013525">
    <property type="entry name" value="ABC2_TM"/>
</dbReference>
<evidence type="ECO:0000313" key="7">
    <source>
        <dbReference type="EMBL" id="TAA25904.1"/>
    </source>
</evidence>
<keyword evidence="4 5" id="KW-0472">Membrane</keyword>
<feature type="transmembrane region" description="Helical" evidence="5">
    <location>
        <begin position="25"/>
        <end position="47"/>
    </location>
</feature>
<organism evidence="7 8">
    <name type="scientific">Pseudoxanthomonas winnipegensis</name>
    <dbReference type="NCBI Taxonomy" id="2480810"/>
    <lineage>
        <taxon>Bacteria</taxon>
        <taxon>Pseudomonadati</taxon>
        <taxon>Pseudomonadota</taxon>
        <taxon>Gammaproteobacteria</taxon>
        <taxon>Lysobacterales</taxon>
        <taxon>Lysobacteraceae</taxon>
        <taxon>Pseudoxanthomonas</taxon>
    </lineage>
</organism>
<dbReference type="GO" id="GO:0140359">
    <property type="term" value="F:ABC-type transporter activity"/>
    <property type="evidence" value="ECO:0007669"/>
    <property type="project" value="InterPro"/>
</dbReference>
<feature type="transmembrane region" description="Helical" evidence="5">
    <location>
        <begin position="364"/>
        <end position="381"/>
    </location>
</feature>
<feature type="transmembrane region" description="Helical" evidence="5">
    <location>
        <begin position="185"/>
        <end position="207"/>
    </location>
</feature>
<dbReference type="OrthoDB" id="5486437at2"/>